<dbReference type="InterPro" id="IPR008999">
    <property type="entry name" value="Actin-crosslinking"/>
</dbReference>
<dbReference type="Gene3D" id="2.80.10.50">
    <property type="match status" value="1"/>
</dbReference>
<sequence length="304" mass="34754">MQQAMKFWVQDTKPAWLPEGFQVPTEMLTHVQQLCKEAETVYNQVDLEGNGFLRRREFKKAMKRLGINKFEARHMLIFVDRERLKVVSIKNYVNAYLFIKSGGLNHINADYQGPLTSSVDQRTHMNNTDPGEPFNFSQLTKRQLSNTTQPLSFFAQNMFQPIPRPKTIYGYTQSMKAANGMYLCSENGRVIANRPVVGPWENFFFHSDTEWSSDWNSYCALRTHWNTLLCCEMDNSIIDNRTVAGPWERFTVEIPPGAGGGISCYKSWTGHYLTADASGNVSFSATSIGPNETWICKVLNVLYL</sequence>
<protein>
    <recommendedName>
        <fullName evidence="1">EF-hand domain-containing protein</fullName>
    </recommendedName>
</protein>
<proteinExistence type="predicted"/>
<dbReference type="InParanoid" id="D2VR87"/>
<dbReference type="KEGG" id="ngr:NAEGRDRAFT_80952"/>
<dbReference type="InterPro" id="IPR011992">
    <property type="entry name" value="EF-hand-dom_pair"/>
</dbReference>
<dbReference type="GeneID" id="8854611"/>
<dbReference type="OrthoDB" id="62120at2759"/>
<organism evidence="3">
    <name type="scientific">Naegleria gruberi</name>
    <name type="common">Amoeba</name>
    <dbReference type="NCBI Taxonomy" id="5762"/>
    <lineage>
        <taxon>Eukaryota</taxon>
        <taxon>Discoba</taxon>
        <taxon>Heterolobosea</taxon>
        <taxon>Tetramitia</taxon>
        <taxon>Eutetramitia</taxon>
        <taxon>Vahlkampfiidae</taxon>
        <taxon>Naegleria</taxon>
    </lineage>
</organism>
<dbReference type="AlphaFoldDB" id="D2VR87"/>
<dbReference type="InterPro" id="IPR002048">
    <property type="entry name" value="EF_hand_dom"/>
</dbReference>
<evidence type="ECO:0000313" key="2">
    <source>
        <dbReference type="EMBL" id="EFC40563.1"/>
    </source>
</evidence>
<evidence type="ECO:0000313" key="3">
    <source>
        <dbReference type="Proteomes" id="UP000006671"/>
    </source>
</evidence>
<dbReference type="PROSITE" id="PS50222">
    <property type="entry name" value="EF_HAND_2"/>
    <property type="match status" value="1"/>
</dbReference>
<dbReference type="SUPFAM" id="SSF47473">
    <property type="entry name" value="EF-hand"/>
    <property type="match status" value="1"/>
</dbReference>
<reference evidence="2 3" key="1">
    <citation type="journal article" date="2010" name="Cell">
        <title>The genome of Naegleria gruberi illuminates early eukaryotic versatility.</title>
        <authorList>
            <person name="Fritz-Laylin L.K."/>
            <person name="Prochnik S.E."/>
            <person name="Ginger M.L."/>
            <person name="Dacks J.B."/>
            <person name="Carpenter M.L."/>
            <person name="Field M.C."/>
            <person name="Kuo A."/>
            <person name="Paredez A."/>
            <person name="Chapman J."/>
            <person name="Pham J."/>
            <person name="Shu S."/>
            <person name="Neupane R."/>
            <person name="Cipriano M."/>
            <person name="Mancuso J."/>
            <person name="Tu H."/>
            <person name="Salamov A."/>
            <person name="Lindquist E."/>
            <person name="Shapiro H."/>
            <person name="Lucas S."/>
            <person name="Grigoriev I.V."/>
            <person name="Cande W.Z."/>
            <person name="Fulton C."/>
            <person name="Rokhsar D.S."/>
            <person name="Dawson S.C."/>
        </authorList>
    </citation>
    <scope>NUCLEOTIDE SEQUENCE [LARGE SCALE GENOMIC DNA]</scope>
    <source>
        <strain evidence="2 3">NEG-M</strain>
    </source>
</reference>
<dbReference type="Gene3D" id="1.10.238.10">
    <property type="entry name" value="EF-hand"/>
    <property type="match status" value="1"/>
</dbReference>
<gene>
    <name evidence="2" type="ORF">NAEGRDRAFT_80952</name>
</gene>
<dbReference type="CDD" id="cd00257">
    <property type="entry name" value="beta-trefoil_FSCN-like"/>
    <property type="match status" value="1"/>
</dbReference>
<dbReference type="VEuPathDB" id="AmoebaDB:NAEGRDRAFT_80952"/>
<dbReference type="Proteomes" id="UP000006671">
    <property type="component" value="Unassembled WGS sequence"/>
</dbReference>
<dbReference type="SUPFAM" id="SSF50405">
    <property type="entry name" value="Actin-crosslinking proteins"/>
    <property type="match status" value="1"/>
</dbReference>
<dbReference type="RefSeq" id="XP_002673307.1">
    <property type="nucleotide sequence ID" value="XM_002673261.1"/>
</dbReference>
<accession>D2VR87</accession>
<dbReference type="EMBL" id="GG738891">
    <property type="protein sequence ID" value="EFC40563.1"/>
    <property type="molecule type" value="Genomic_DNA"/>
</dbReference>
<keyword evidence="3" id="KW-1185">Reference proteome</keyword>
<dbReference type="GO" id="GO:0005509">
    <property type="term" value="F:calcium ion binding"/>
    <property type="evidence" value="ECO:0007669"/>
    <property type="project" value="InterPro"/>
</dbReference>
<evidence type="ECO:0000259" key="1">
    <source>
        <dbReference type="PROSITE" id="PS50222"/>
    </source>
</evidence>
<feature type="domain" description="EF-hand" evidence="1">
    <location>
        <begin position="33"/>
        <end position="68"/>
    </location>
</feature>
<name>D2VR87_NAEGR</name>